<dbReference type="PANTHER" id="PTHR24031">
    <property type="entry name" value="RNA HELICASE"/>
    <property type="match status" value="1"/>
</dbReference>
<dbReference type="Pfam" id="PF00271">
    <property type="entry name" value="Helicase_C"/>
    <property type="match status" value="1"/>
</dbReference>
<keyword evidence="4 10" id="KW-0547">Nucleotide-binding</keyword>
<feature type="region of interest" description="Disordered" evidence="11">
    <location>
        <begin position="695"/>
        <end position="792"/>
    </location>
</feature>
<dbReference type="InterPro" id="IPR011545">
    <property type="entry name" value="DEAD/DEAH_box_helicase_dom"/>
</dbReference>
<keyword evidence="6 10" id="KW-0347">Helicase</keyword>
<dbReference type="InterPro" id="IPR001650">
    <property type="entry name" value="Helicase_C-like"/>
</dbReference>
<dbReference type="Pfam" id="PF13959">
    <property type="entry name" value="CTE_SPB4"/>
    <property type="match status" value="1"/>
</dbReference>
<evidence type="ECO:0000256" key="3">
    <source>
        <dbReference type="ARBA" id="ARBA00022552"/>
    </source>
</evidence>
<evidence type="ECO:0000313" key="16">
    <source>
        <dbReference type="Proteomes" id="UP001214628"/>
    </source>
</evidence>
<evidence type="ECO:0000256" key="8">
    <source>
        <dbReference type="ARBA" id="ARBA00022884"/>
    </source>
</evidence>
<feature type="region of interest" description="Disordered" evidence="11">
    <location>
        <begin position="1"/>
        <end position="28"/>
    </location>
</feature>
<evidence type="ECO:0000256" key="1">
    <source>
        <dbReference type="ARBA" id="ARBA00004604"/>
    </source>
</evidence>
<dbReference type="InterPro" id="IPR014014">
    <property type="entry name" value="RNA_helicase_DEAD_Q_motif"/>
</dbReference>
<dbReference type="SUPFAM" id="SSF52540">
    <property type="entry name" value="P-loop containing nucleoside triphosphate hydrolases"/>
    <property type="match status" value="1"/>
</dbReference>
<dbReference type="GO" id="GO:0006364">
    <property type="term" value="P:rRNA processing"/>
    <property type="evidence" value="ECO:0007669"/>
    <property type="project" value="UniProtKB-KW"/>
</dbReference>
<dbReference type="SMART" id="SM01178">
    <property type="entry name" value="DUF4217"/>
    <property type="match status" value="1"/>
</dbReference>
<feature type="region of interest" description="Disordered" evidence="11">
    <location>
        <begin position="594"/>
        <end position="633"/>
    </location>
</feature>
<dbReference type="PROSITE" id="PS51194">
    <property type="entry name" value="HELICASE_CTER"/>
    <property type="match status" value="1"/>
</dbReference>
<feature type="compositionally biased region" description="Acidic residues" evidence="11">
    <location>
        <begin position="594"/>
        <end position="606"/>
    </location>
</feature>
<evidence type="ECO:0000313" key="15">
    <source>
        <dbReference type="EMBL" id="WFD43465.1"/>
    </source>
</evidence>
<dbReference type="InterPro" id="IPR014001">
    <property type="entry name" value="Helicase_ATP-bd"/>
</dbReference>
<dbReference type="GO" id="GO:0005730">
    <property type="term" value="C:nucleolus"/>
    <property type="evidence" value="ECO:0007669"/>
    <property type="project" value="UniProtKB-SubCell"/>
</dbReference>
<dbReference type="SMART" id="SM00490">
    <property type="entry name" value="HELICc"/>
    <property type="match status" value="1"/>
</dbReference>
<feature type="short sequence motif" description="Q motif" evidence="9">
    <location>
        <begin position="46"/>
        <end position="74"/>
    </location>
</feature>
<evidence type="ECO:0000256" key="9">
    <source>
        <dbReference type="PROSITE-ProRule" id="PRU00552"/>
    </source>
</evidence>
<feature type="compositionally biased region" description="Acidic residues" evidence="11">
    <location>
        <begin position="534"/>
        <end position="549"/>
    </location>
</feature>
<sequence length="804" mass="89738">MPGAARKGDVHNTRTRASRALKRKRDQQELEQLERECATLEPNAVKTFAELPISAPTKAGLKRAGFLDMTEIQSKAIPYALRSRDVLGAARTGSGKTLAFLIPVLEMLYRRRWSSADGLGALIVSPTRELAMQIFEVLRQIGGRHTFSAGLVIGGKDLKHEQDRLRKMNILVATPGRLLQHLDQTVGFDCSNLQMLVLDEADRILDMGFANTLNAVLEHLPASRQTLLFSATQTRRVKDLARLSLEQPEYIATQETDSETPSSTPAQLEQFYMVVPLDKKLDMLYSFLRTHTQSKILVFLSSCRQVQYVDEVFRKLRPGLPVMALHGKQKQTRRLKIFQDYTRSKHAALFATDIAARGLDFPAIDWVLQVDAPESSDTYIHRVGRTARYQAEGKALLFLLPSETDGVLEKLQAIHVPITEIKAKQTKIQSIENQLQSFAFQDSTLKYLAQKAFVSYVRSIHLHKDKQTFSVTKLPLNEFAAALGLAGAPKIKIVKDAQKAQRVQAALDHANTEKSAQMGDTDPQQKQSAIPSETSEEESSDPASDESEPGTDSKPAAEAAKEGSQSVRTKHDRLFGRQNQTILSKHYAEMIDQEDPNFDVDDDDGDLLTLKRAGHDLEEGDGDSKSGDQIPVEDLSKRKLLQGRSKKAMAAAGKRGKGDRIVFDDEGNARSLYELQNEEAFRQQGDVHAQIAAHEAEERQRMAEADVFDKERAKRKRQEKKRRQKEIERQLAGSDSPRQLPATGLQELDPDDLVNLVLPDDDQQESRSDEDMQPEQPKRSSKRAKTSNASLAEQEAAALAVLGN</sequence>
<gene>
    <name evidence="15" type="primary">DBP4</name>
    <name evidence="15" type="ORF">MPSI1_002127</name>
</gene>
<evidence type="ECO:0000256" key="2">
    <source>
        <dbReference type="ARBA" id="ARBA00022517"/>
    </source>
</evidence>
<evidence type="ECO:0000259" key="12">
    <source>
        <dbReference type="PROSITE" id="PS51192"/>
    </source>
</evidence>
<dbReference type="CDD" id="cd18787">
    <property type="entry name" value="SF2_C_DEAD"/>
    <property type="match status" value="1"/>
</dbReference>
<dbReference type="PROSITE" id="PS51192">
    <property type="entry name" value="HELICASE_ATP_BIND_1"/>
    <property type="match status" value="1"/>
</dbReference>
<keyword evidence="16" id="KW-1185">Reference proteome</keyword>
<name>A0AAF0F6S5_9BASI</name>
<accession>A0AAF0F6S5</accession>
<evidence type="ECO:0000259" key="14">
    <source>
        <dbReference type="PROSITE" id="PS51195"/>
    </source>
</evidence>
<dbReference type="InterPro" id="IPR027417">
    <property type="entry name" value="P-loop_NTPase"/>
</dbReference>
<feature type="domain" description="DEAD-box RNA helicase Q" evidence="14">
    <location>
        <begin position="46"/>
        <end position="74"/>
    </location>
</feature>
<comment type="similarity">
    <text evidence="10">Belongs to the DEAD box helicase family.</text>
</comment>
<dbReference type="GO" id="GO:0016787">
    <property type="term" value="F:hydrolase activity"/>
    <property type="evidence" value="ECO:0007669"/>
    <property type="project" value="UniProtKB-KW"/>
</dbReference>
<keyword evidence="8 10" id="KW-0694">RNA-binding</keyword>
<feature type="domain" description="Helicase C-terminal" evidence="13">
    <location>
        <begin position="267"/>
        <end position="439"/>
    </location>
</feature>
<evidence type="ECO:0000256" key="4">
    <source>
        <dbReference type="ARBA" id="ARBA00022741"/>
    </source>
</evidence>
<comment type="function">
    <text evidence="10">RNA helicase.</text>
</comment>
<protein>
    <recommendedName>
        <fullName evidence="10">ATP-dependent RNA helicase</fullName>
        <ecNumber evidence="10">3.6.4.13</ecNumber>
    </recommendedName>
</protein>
<dbReference type="EMBL" id="CP118376">
    <property type="protein sequence ID" value="WFD43465.1"/>
    <property type="molecule type" value="Genomic_DNA"/>
</dbReference>
<keyword evidence="3" id="KW-0698">rRNA processing</keyword>
<feature type="compositionally biased region" description="Basic and acidic residues" evidence="11">
    <location>
        <begin position="613"/>
        <end position="626"/>
    </location>
</feature>
<dbReference type="Proteomes" id="UP001214628">
    <property type="component" value="Chromosome 2"/>
</dbReference>
<evidence type="ECO:0000256" key="10">
    <source>
        <dbReference type="RuleBase" id="RU365068"/>
    </source>
</evidence>
<dbReference type="SMART" id="SM00487">
    <property type="entry name" value="DEXDc"/>
    <property type="match status" value="1"/>
</dbReference>
<proteinExistence type="inferred from homology"/>
<dbReference type="Gene3D" id="3.40.50.300">
    <property type="entry name" value="P-loop containing nucleotide triphosphate hydrolases"/>
    <property type="match status" value="2"/>
</dbReference>
<dbReference type="InterPro" id="IPR025313">
    <property type="entry name" value="SPB4-like_CTE"/>
</dbReference>
<feature type="compositionally biased region" description="Basic residues" evidence="11">
    <location>
        <begin position="13"/>
        <end position="25"/>
    </location>
</feature>
<comment type="subcellular location">
    <subcellularLocation>
        <location evidence="1">Nucleus</location>
        <location evidence="1">Nucleolus</location>
    </subcellularLocation>
</comment>
<keyword evidence="2" id="KW-0690">Ribosome biogenesis</keyword>
<reference evidence="15" key="1">
    <citation type="submission" date="2023-02" db="EMBL/GenBank/DDBJ databases">
        <title>Mating type loci evolution in Malassezia.</title>
        <authorList>
            <person name="Coelho M.A."/>
        </authorList>
    </citation>
    <scope>NUCLEOTIDE SEQUENCE</scope>
    <source>
        <strain evidence="15">CBS 14136</strain>
    </source>
</reference>
<evidence type="ECO:0000259" key="13">
    <source>
        <dbReference type="PROSITE" id="PS51194"/>
    </source>
</evidence>
<feature type="domain" description="Helicase ATP-binding" evidence="12">
    <location>
        <begin position="77"/>
        <end position="251"/>
    </location>
</feature>
<feature type="region of interest" description="Disordered" evidence="11">
    <location>
        <begin position="504"/>
        <end position="577"/>
    </location>
</feature>
<dbReference type="CDD" id="cd17941">
    <property type="entry name" value="DEADc_DDX10"/>
    <property type="match status" value="1"/>
</dbReference>
<keyword evidence="5 10" id="KW-0378">Hydrolase</keyword>
<evidence type="ECO:0000256" key="5">
    <source>
        <dbReference type="ARBA" id="ARBA00022801"/>
    </source>
</evidence>
<evidence type="ECO:0000256" key="11">
    <source>
        <dbReference type="SAM" id="MobiDB-lite"/>
    </source>
</evidence>
<feature type="compositionally biased region" description="Basic and acidic residues" evidence="11">
    <location>
        <begin position="695"/>
        <end position="712"/>
    </location>
</feature>
<dbReference type="GO" id="GO:0005524">
    <property type="term" value="F:ATP binding"/>
    <property type="evidence" value="ECO:0007669"/>
    <property type="project" value="UniProtKB-UniRule"/>
</dbReference>
<dbReference type="AlphaFoldDB" id="A0AAF0F6S5"/>
<dbReference type="GO" id="GO:0003723">
    <property type="term" value="F:RNA binding"/>
    <property type="evidence" value="ECO:0007669"/>
    <property type="project" value="UniProtKB-UniRule"/>
</dbReference>
<feature type="compositionally biased region" description="Basic residues" evidence="11">
    <location>
        <begin position="713"/>
        <end position="724"/>
    </location>
</feature>
<dbReference type="InterPro" id="IPR000629">
    <property type="entry name" value="RNA-helicase_DEAD-box_CS"/>
</dbReference>
<feature type="compositionally biased region" description="Basic and acidic residues" evidence="11">
    <location>
        <begin position="1"/>
        <end position="12"/>
    </location>
</feature>
<dbReference type="GO" id="GO:0003724">
    <property type="term" value="F:RNA helicase activity"/>
    <property type="evidence" value="ECO:0007669"/>
    <property type="project" value="UniProtKB-EC"/>
</dbReference>
<organism evidence="15 16">
    <name type="scientific">Malassezia psittaci</name>
    <dbReference type="NCBI Taxonomy" id="1821823"/>
    <lineage>
        <taxon>Eukaryota</taxon>
        <taxon>Fungi</taxon>
        <taxon>Dikarya</taxon>
        <taxon>Basidiomycota</taxon>
        <taxon>Ustilaginomycotina</taxon>
        <taxon>Malasseziomycetes</taxon>
        <taxon>Malasseziales</taxon>
        <taxon>Malasseziaceae</taxon>
        <taxon>Malassezia</taxon>
    </lineage>
</organism>
<keyword evidence="7 10" id="KW-0067">ATP-binding</keyword>
<evidence type="ECO:0000256" key="6">
    <source>
        <dbReference type="ARBA" id="ARBA00022806"/>
    </source>
</evidence>
<dbReference type="PROSITE" id="PS00039">
    <property type="entry name" value="DEAD_ATP_HELICASE"/>
    <property type="match status" value="1"/>
</dbReference>
<dbReference type="PROSITE" id="PS51195">
    <property type="entry name" value="Q_MOTIF"/>
    <property type="match status" value="1"/>
</dbReference>
<evidence type="ECO:0000256" key="7">
    <source>
        <dbReference type="ARBA" id="ARBA00022840"/>
    </source>
</evidence>
<comment type="catalytic activity">
    <reaction evidence="10">
        <text>ATP + H2O = ADP + phosphate + H(+)</text>
        <dbReference type="Rhea" id="RHEA:13065"/>
        <dbReference type="ChEBI" id="CHEBI:15377"/>
        <dbReference type="ChEBI" id="CHEBI:15378"/>
        <dbReference type="ChEBI" id="CHEBI:30616"/>
        <dbReference type="ChEBI" id="CHEBI:43474"/>
        <dbReference type="ChEBI" id="CHEBI:456216"/>
        <dbReference type="EC" id="3.6.4.13"/>
    </reaction>
</comment>
<comment type="domain">
    <text evidence="10">The Q motif is unique to and characteristic of the DEAD box family of RNA helicases and controls ATP binding and hydrolysis.</text>
</comment>
<dbReference type="EC" id="3.6.4.13" evidence="10"/>
<dbReference type="Pfam" id="PF00270">
    <property type="entry name" value="DEAD"/>
    <property type="match status" value="1"/>
</dbReference>